<dbReference type="InterPro" id="IPR050498">
    <property type="entry name" value="Ycf3"/>
</dbReference>
<keyword evidence="2 3" id="KW-0802">TPR repeat</keyword>
<feature type="signal peptide" evidence="4">
    <location>
        <begin position="1"/>
        <end position="17"/>
    </location>
</feature>
<dbReference type="Gene3D" id="1.25.40.10">
    <property type="entry name" value="Tetratricopeptide repeat domain"/>
    <property type="match status" value="4"/>
</dbReference>
<keyword evidence="4" id="KW-0732">Signal</keyword>
<keyword evidence="1" id="KW-0677">Repeat</keyword>
<evidence type="ECO:0000256" key="4">
    <source>
        <dbReference type="SAM" id="SignalP"/>
    </source>
</evidence>
<organism evidence="5 6">
    <name type="scientific">Mucilaginibacter roseus</name>
    <dbReference type="NCBI Taxonomy" id="1528868"/>
    <lineage>
        <taxon>Bacteria</taxon>
        <taxon>Pseudomonadati</taxon>
        <taxon>Bacteroidota</taxon>
        <taxon>Sphingobacteriia</taxon>
        <taxon>Sphingobacteriales</taxon>
        <taxon>Sphingobacteriaceae</taxon>
        <taxon>Mucilaginibacter</taxon>
    </lineage>
</organism>
<evidence type="ECO:0000256" key="1">
    <source>
        <dbReference type="ARBA" id="ARBA00022737"/>
    </source>
</evidence>
<evidence type="ECO:0000256" key="3">
    <source>
        <dbReference type="PROSITE-ProRule" id="PRU00339"/>
    </source>
</evidence>
<feature type="repeat" description="TPR" evidence="3">
    <location>
        <begin position="319"/>
        <end position="352"/>
    </location>
</feature>
<evidence type="ECO:0000313" key="5">
    <source>
        <dbReference type="EMBL" id="MCD8740501.1"/>
    </source>
</evidence>
<dbReference type="SMART" id="SM00028">
    <property type="entry name" value="TPR"/>
    <property type="match status" value="9"/>
</dbReference>
<dbReference type="Pfam" id="PF14559">
    <property type="entry name" value="TPR_19"/>
    <property type="match status" value="1"/>
</dbReference>
<evidence type="ECO:0000313" key="6">
    <source>
        <dbReference type="Proteomes" id="UP001199919"/>
    </source>
</evidence>
<dbReference type="SUPFAM" id="SSF48452">
    <property type="entry name" value="TPR-like"/>
    <property type="match status" value="2"/>
</dbReference>
<dbReference type="PANTHER" id="PTHR44858">
    <property type="entry name" value="TETRATRICOPEPTIDE REPEAT PROTEIN 6"/>
    <property type="match status" value="1"/>
</dbReference>
<dbReference type="InterPro" id="IPR011990">
    <property type="entry name" value="TPR-like_helical_dom_sf"/>
</dbReference>
<dbReference type="PROSITE" id="PS50005">
    <property type="entry name" value="TPR"/>
    <property type="match status" value="3"/>
</dbReference>
<sequence>MKKLLIMILLLPVAAVAQSKKGAKANSVVMVVGKPMTSLDSIMVKQLFFSAIREKTIENFTLAADLFNRCLQIDPANDAAMYELAALRKTQKREADALVLLERAVTVNRENEWYWVALADSYQKTNDLDKLENVYDELIRINQKPDYYFDKANAYFLLKKYDAALKVYNQLEGLTGLTDDLLINRQKVYLKQNKLDKATAELDTMIAGNPNELRYYLLQAELYNSNGFSDKALKVLEQAAKLNPNNGMLHLALAEIYRDKKDIDGSFKQLSVAFASADVDVNQKIKIILSYLPKLQEPAARASALELSRILANTHPDDAKAQALYADMLVQNEKYADAKPLFRKAIQLSKDNYAAFEQLVRIELSENKVDDAIRDGEEAMTYFPNQAWMNYLLGTAYYQKKNYSKALSYLKNAASLNTDDNNLAGFVYSVLGDCFHELKNDKASDDAYTKSLTYNPDNAYTLNNYAYYLSLRGEQLDKAAQMAKRANELQPNTASFEDTYAWILFKQKKYTEAKVWMEKALVHDKNNSAVQTEHYGDIMFYLGDTEAAVQNWKKAKQNGSKSAVLERKINEKKYVE</sequence>
<proteinExistence type="predicted"/>
<dbReference type="EMBL" id="JAJPWV010000002">
    <property type="protein sequence ID" value="MCD8740501.1"/>
    <property type="molecule type" value="Genomic_DNA"/>
</dbReference>
<gene>
    <name evidence="5" type="ORF">LT679_07795</name>
</gene>
<dbReference type="PANTHER" id="PTHR44858:SF1">
    <property type="entry name" value="UDP-N-ACETYLGLUCOSAMINE--PEPTIDE N-ACETYLGLUCOSAMINYLTRANSFERASE SPINDLY-RELATED"/>
    <property type="match status" value="1"/>
</dbReference>
<dbReference type="Pfam" id="PF13432">
    <property type="entry name" value="TPR_16"/>
    <property type="match status" value="2"/>
</dbReference>
<keyword evidence="6" id="KW-1185">Reference proteome</keyword>
<reference evidence="5 6" key="1">
    <citation type="submission" date="2021-12" db="EMBL/GenBank/DDBJ databases">
        <title>Mucilaginibacter roseus genome.</title>
        <authorList>
            <person name="Ferreira J.R."/>
            <person name="Newman J.D."/>
        </authorList>
    </citation>
    <scope>NUCLEOTIDE SEQUENCE [LARGE SCALE GENOMIC DNA]</scope>
    <source>
        <strain evidence="5 6">LMG 28454</strain>
    </source>
</reference>
<dbReference type="Proteomes" id="UP001199919">
    <property type="component" value="Unassembled WGS sequence"/>
</dbReference>
<feature type="chain" id="PRO_5047528332" evidence="4">
    <location>
        <begin position="18"/>
        <end position="576"/>
    </location>
</feature>
<dbReference type="RefSeq" id="WP_232176897.1">
    <property type="nucleotide sequence ID" value="NZ_JAJPWV010000002.1"/>
</dbReference>
<evidence type="ECO:0000256" key="2">
    <source>
        <dbReference type="ARBA" id="ARBA00022803"/>
    </source>
</evidence>
<feature type="repeat" description="TPR" evidence="3">
    <location>
        <begin position="213"/>
        <end position="246"/>
    </location>
</feature>
<feature type="repeat" description="TPR" evidence="3">
    <location>
        <begin position="387"/>
        <end position="420"/>
    </location>
</feature>
<name>A0ABS8U063_9SPHI</name>
<comment type="caution">
    <text evidence="5">The sequence shown here is derived from an EMBL/GenBank/DDBJ whole genome shotgun (WGS) entry which is preliminary data.</text>
</comment>
<protein>
    <submittedName>
        <fullName evidence="5">Tetratricopeptide repeat protein</fullName>
    </submittedName>
</protein>
<dbReference type="InterPro" id="IPR019734">
    <property type="entry name" value="TPR_rpt"/>
</dbReference>
<accession>A0ABS8U063</accession>
<dbReference type="Pfam" id="PF13181">
    <property type="entry name" value="TPR_8"/>
    <property type="match status" value="2"/>
</dbReference>